<gene>
    <name evidence="1" type="ORF">SV7mr_03380</name>
</gene>
<protein>
    <submittedName>
        <fullName evidence="1">Uncharacterized protein</fullName>
    </submittedName>
</protein>
<dbReference type="Proteomes" id="UP000315003">
    <property type="component" value="Chromosome"/>
</dbReference>
<proteinExistence type="predicted"/>
<evidence type="ECO:0000313" key="2">
    <source>
        <dbReference type="Proteomes" id="UP000315003"/>
    </source>
</evidence>
<sequence length="46" mass="4857">MDMKKRQSATCGLAFEVQWSVMLVARDYSSPAPGSVSFSAASISAS</sequence>
<dbReference type="EMBL" id="CP036272">
    <property type="protein sequence ID" value="QDT57853.1"/>
    <property type="molecule type" value="Genomic_DNA"/>
</dbReference>
<keyword evidence="2" id="KW-1185">Reference proteome</keyword>
<dbReference type="AlphaFoldDB" id="A0A517SP04"/>
<name>A0A517SP04_9BACT</name>
<evidence type="ECO:0000313" key="1">
    <source>
        <dbReference type="EMBL" id="QDT57853.1"/>
    </source>
</evidence>
<reference evidence="1 2" key="1">
    <citation type="submission" date="2019-02" db="EMBL/GenBank/DDBJ databases">
        <title>Deep-cultivation of Planctomycetes and their phenomic and genomic characterization uncovers novel biology.</title>
        <authorList>
            <person name="Wiegand S."/>
            <person name="Jogler M."/>
            <person name="Boedeker C."/>
            <person name="Pinto D."/>
            <person name="Vollmers J."/>
            <person name="Rivas-Marin E."/>
            <person name="Kohn T."/>
            <person name="Peeters S.H."/>
            <person name="Heuer A."/>
            <person name="Rast P."/>
            <person name="Oberbeckmann S."/>
            <person name="Bunk B."/>
            <person name="Jeske O."/>
            <person name="Meyerdierks A."/>
            <person name="Storesund J.E."/>
            <person name="Kallscheuer N."/>
            <person name="Luecker S."/>
            <person name="Lage O.M."/>
            <person name="Pohl T."/>
            <person name="Merkel B.J."/>
            <person name="Hornburger P."/>
            <person name="Mueller R.-W."/>
            <person name="Bruemmer F."/>
            <person name="Labrenz M."/>
            <person name="Spormann A.M."/>
            <person name="Op den Camp H."/>
            <person name="Overmann J."/>
            <person name="Amann R."/>
            <person name="Jetten M.S.M."/>
            <person name="Mascher T."/>
            <person name="Medema M.H."/>
            <person name="Devos D.P."/>
            <person name="Kaster A.-K."/>
            <person name="Ovreas L."/>
            <person name="Rohde M."/>
            <person name="Galperin M.Y."/>
            <person name="Jogler C."/>
        </authorList>
    </citation>
    <scope>NUCLEOTIDE SEQUENCE [LARGE SCALE GENOMIC DNA]</scope>
    <source>
        <strain evidence="1 2">SV_7m_r</strain>
    </source>
</reference>
<accession>A0A517SP04</accession>
<organism evidence="1 2">
    <name type="scientific">Stieleria bergensis</name>
    <dbReference type="NCBI Taxonomy" id="2528025"/>
    <lineage>
        <taxon>Bacteria</taxon>
        <taxon>Pseudomonadati</taxon>
        <taxon>Planctomycetota</taxon>
        <taxon>Planctomycetia</taxon>
        <taxon>Pirellulales</taxon>
        <taxon>Pirellulaceae</taxon>
        <taxon>Stieleria</taxon>
    </lineage>
</organism>